<proteinExistence type="predicted"/>
<reference evidence="1" key="1">
    <citation type="submission" date="2014-11" db="EMBL/GenBank/DDBJ databases">
        <authorList>
            <person name="Amaro Gonzalez C."/>
        </authorList>
    </citation>
    <scope>NUCLEOTIDE SEQUENCE</scope>
</reference>
<name>A0A0E9VJ68_ANGAN</name>
<reference evidence="1" key="2">
    <citation type="journal article" date="2015" name="Fish Shellfish Immunol.">
        <title>Early steps in the European eel (Anguilla anguilla)-Vibrio vulnificus interaction in the gills: Role of the RtxA13 toxin.</title>
        <authorList>
            <person name="Callol A."/>
            <person name="Pajuelo D."/>
            <person name="Ebbesson L."/>
            <person name="Teles M."/>
            <person name="MacKenzie S."/>
            <person name="Amaro C."/>
        </authorList>
    </citation>
    <scope>NUCLEOTIDE SEQUENCE</scope>
</reference>
<dbReference type="AlphaFoldDB" id="A0A0E9VJ68"/>
<organism evidence="1">
    <name type="scientific">Anguilla anguilla</name>
    <name type="common">European freshwater eel</name>
    <name type="synonym">Muraena anguilla</name>
    <dbReference type="NCBI Taxonomy" id="7936"/>
    <lineage>
        <taxon>Eukaryota</taxon>
        <taxon>Metazoa</taxon>
        <taxon>Chordata</taxon>
        <taxon>Craniata</taxon>
        <taxon>Vertebrata</taxon>
        <taxon>Euteleostomi</taxon>
        <taxon>Actinopterygii</taxon>
        <taxon>Neopterygii</taxon>
        <taxon>Teleostei</taxon>
        <taxon>Anguilliformes</taxon>
        <taxon>Anguillidae</taxon>
        <taxon>Anguilla</taxon>
    </lineage>
</organism>
<protein>
    <submittedName>
        <fullName evidence="1">Uncharacterized protein</fullName>
    </submittedName>
</protein>
<evidence type="ECO:0000313" key="1">
    <source>
        <dbReference type="EMBL" id="JAH78046.1"/>
    </source>
</evidence>
<dbReference type="EMBL" id="GBXM01030531">
    <property type="protein sequence ID" value="JAH78046.1"/>
    <property type="molecule type" value="Transcribed_RNA"/>
</dbReference>
<accession>A0A0E9VJ68</accession>
<sequence length="22" mass="2338">MMYFAAIGAIGPSPSRICSFFA</sequence>